<keyword evidence="4" id="KW-0328">Glycosyltransferase</keyword>
<comment type="caution">
    <text evidence="4">The sequence shown here is derived from an EMBL/GenBank/DDBJ whole genome shotgun (WGS) entry which is preliminary data.</text>
</comment>
<gene>
    <name evidence="4" type="ORF">UX10_C0040G0011</name>
</gene>
<organism evidence="4 5">
    <name type="scientific">Candidatus Magasanikbacteria bacterium GW2011_GWA2_45_39</name>
    <dbReference type="NCBI Taxonomy" id="1619041"/>
    <lineage>
        <taxon>Bacteria</taxon>
        <taxon>Candidatus Magasanikiibacteriota</taxon>
    </lineage>
</organism>
<accession>A0A0G1MDF6</accession>
<keyword evidence="1" id="KW-0812">Transmembrane</keyword>
<dbReference type="CDD" id="cd03801">
    <property type="entry name" value="GT4_PimA-like"/>
    <property type="match status" value="1"/>
</dbReference>
<keyword evidence="1" id="KW-0472">Membrane</keyword>
<dbReference type="InterPro" id="IPR028098">
    <property type="entry name" value="Glyco_trans_4-like_N"/>
</dbReference>
<evidence type="ECO:0000313" key="5">
    <source>
        <dbReference type="Proteomes" id="UP000033999"/>
    </source>
</evidence>
<dbReference type="GO" id="GO:0016757">
    <property type="term" value="F:glycosyltransferase activity"/>
    <property type="evidence" value="ECO:0007669"/>
    <property type="project" value="UniProtKB-KW"/>
</dbReference>
<feature type="domain" description="Glycosyl transferase family 1" evidence="2">
    <location>
        <begin position="223"/>
        <end position="326"/>
    </location>
</feature>
<feature type="domain" description="Glycosyltransferase subfamily 4-like N-terminal" evidence="3">
    <location>
        <begin position="29"/>
        <end position="167"/>
    </location>
</feature>
<feature type="transmembrane region" description="Helical" evidence="1">
    <location>
        <begin position="65"/>
        <end position="85"/>
    </location>
</feature>
<dbReference type="SUPFAM" id="SSF53756">
    <property type="entry name" value="UDP-Glycosyltransferase/glycogen phosphorylase"/>
    <property type="match status" value="1"/>
</dbReference>
<dbReference type="AlphaFoldDB" id="A0A0G1MDF6"/>
<dbReference type="PANTHER" id="PTHR12526:SF625">
    <property type="entry name" value="PHOSPHATIDYLINOSITOL GLYCAN-CLASS A"/>
    <property type="match status" value="1"/>
</dbReference>
<sequence>MSGKGLITRPRNSISVCYLIDVLPGKFRGGGQTHLVNLVRRLKRPGLAAAARPGLNIFGGQGPQVILRFFWMIYVIPQVIFHYFFLQRFDLIHAHSVPAMAAGKILSLILGIPIVVTVHGAWMKSWLEKIVLTKIKYDAQITVSRNFLEVPNINKNVVYIPNGVDLDVFKGPALPRQGRALSHKIVLFVGRMNDPAKGFKILEEAMKLVEREVPEAKLLVADGSVPETEVVKMYWAADLFVLPSLSEGFPLTLLEAWAAKLPVVATAVGEIPHLFGVGSFANFQQEVYETANGYVVKPGNVKSLAKAITLALSNKHLDKLGENGYNLAKEYTWERVARETLKVYQKIC</sequence>
<evidence type="ECO:0000259" key="2">
    <source>
        <dbReference type="Pfam" id="PF00534"/>
    </source>
</evidence>
<dbReference type="EMBL" id="LCKX01000040">
    <property type="protein sequence ID" value="KKU06087.1"/>
    <property type="molecule type" value="Genomic_DNA"/>
</dbReference>
<dbReference type="PANTHER" id="PTHR12526">
    <property type="entry name" value="GLYCOSYLTRANSFERASE"/>
    <property type="match status" value="1"/>
</dbReference>
<dbReference type="Pfam" id="PF13439">
    <property type="entry name" value="Glyco_transf_4"/>
    <property type="match status" value="1"/>
</dbReference>
<name>A0A0G1MDF6_9BACT</name>
<reference evidence="4 5" key="1">
    <citation type="journal article" date="2015" name="Nature">
        <title>rRNA introns, odd ribosomes, and small enigmatic genomes across a large radiation of phyla.</title>
        <authorList>
            <person name="Brown C.T."/>
            <person name="Hug L.A."/>
            <person name="Thomas B.C."/>
            <person name="Sharon I."/>
            <person name="Castelle C.J."/>
            <person name="Singh A."/>
            <person name="Wilkins M.J."/>
            <person name="Williams K.H."/>
            <person name="Banfield J.F."/>
        </authorList>
    </citation>
    <scope>NUCLEOTIDE SEQUENCE [LARGE SCALE GENOMIC DNA]</scope>
</reference>
<dbReference type="Gene3D" id="3.40.50.2000">
    <property type="entry name" value="Glycogen Phosphorylase B"/>
    <property type="match status" value="2"/>
</dbReference>
<dbReference type="Proteomes" id="UP000033999">
    <property type="component" value="Unassembled WGS sequence"/>
</dbReference>
<proteinExistence type="predicted"/>
<protein>
    <submittedName>
        <fullName evidence="4">Galactosyltransferase or LPS biosynthesis rfbu related protein</fullName>
    </submittedName>
</protein>
<keyword evidence="4" id="KW-0808">Transferase</keyword>
<evidence type="ECO:0000313" key="4">
    <source>
        <dbReference type="EMBL" id="KKU06087.1"/>
    </source>
</evidence>
<evidence type="ECO:0000259" key="3">
    <source>
        <dbReference type="Pfam" id="PF13439"/>
    </source>
</evidence>
<keyword evidence="1" id="KW-1133">Transmembrane helix</keyword>
<evidence type="ECO:0000256" key="1">
    <source>
        <dbReference type="SAM" id="Phobius"/>
    </source>
</evidence>
<dbReference type="InterPro" id="IPR001296">
    <property type="entry name" value="Glyco_trans_1"/>
</dbReference>
<feature type="transmembrane region" description="Helical" evidence="1">
    <location>
        <begin position="105"/>
        <end position="127"/>
    </location>
</feature>
<dbReference type="Pfam" id="PF00534">
    <property type="entry name" value="Glycos_transf_1"/>
    <property type="match status" value="1"/>
</dbReference>